<keyword evidence="2" id="KW-1185">Reference proteome</keyword>
<name>A0AA35TPB3_GEOBA</name>
<reference evidence="1" key="1">
    <citation type="submission" date="2023-03" db="EMBL/GenBank/DDBJ databases">
        <authorList>
            <person name="Steffen K."/>
            <person name="Cardenas P."/>
        </authorList>
    </citation>
    <scope>NUCLEOTIDE SEQUENCE</scope>
</reference>
<gene>
    <name evidence="1" type="ORF">GBAR_LOCUS28112</name>
</gene>
<dbReference type="AlphaFoldDB" id="A0AA35TPB3"/>
<proteinExistence type="predicted"/>
<sequence length="120" mass="13242">MSLARDCRSAWTRCSNECRQGRRRGLRGYGLRSAAVRLSTRRLPSLLLVPTPCLSACWPVSHLLAQPVENPKTTSSPRHVCCASVLNQQVIPLAPWCPNNNPCPNLHRQTCPVGSSTPTR</sequence>
<dbReference type="Proteomes" id="UP001174909">
    <property type="component" value="Unassembled WGS sequence"/>
</dbReference>
<evidence type="ECO:0000313" key="2">
    <source>
        <dbReference type="Proteomes" id="UP001174909"/>
    </source>
</evidence>
<accession>A0AA35TPB3</accession>
<dbReference type="EMBL" id="CASHTH010003920">
    <property type="protein sequence ID" value="CAI8051333.1"/>
    <property type="molecule type" value="Genomic_DNA"/>
</dbReference>
<evidence type="ECO:0000313" key="1">
    <source>
        <dbReference type="EMBL" id="CAI8051333.1"/>
    </source>
</evidence>
<protein>
    <submittedName>
        <fullName evidence="1">Uncharacterized protein</fullName>
    </submittedName>
</protein>
<organism evidence="1 2">
    <name type="scientific">Geodia barretti</name>
    <name type="common">Barrett's horny sponge</name>
    <dbReference type="NCBI Taxonomy" id="519541"/>
    <lineage>
        <taxon>Eukaryota</taxon>
        <taxon>Metazoa</taxon>
        <taxon>Porifera</taxon>
        <taxon>Demospongiae</taxon>
        <taxon>Heteroscleromorpha</taxon>
        <taxon>Tetractinellida</taxon>
        <taxon>Astrophorina</taxon>
        <taxon>Geodiidae</taxon>
        <taxon>Geodia</taxon>
    </lineage>
</organism>
<comment type="caution">
    <text evidence="1">The sequence shown here is derived from an EMBL/GenBank/DDBJ whole genome shotgun (WGS) entry which is preliminary data.</text>
</comment>